<sequence length="124" mass="14740">MSCGYEVVIFFGYHAHILGVFSCSCKIADCKNTTPKYTRARERPLENLPCKTEVTDCTNTLKHFQLFTNTVTFSGIFNGMGEYVREANTQYFKKNKRKAQFILDFKERKRKRLTRRKRNRLDHW</sequence>
<proteinExistence type="predicted"/>
<name>A0ABM3JML2_BACDO</name>
<keyword evidence="1" id="KW-1185">Reference proteome</keyword>
<accession>A0ABM3JML2</accession>
<organism evidence="1 2">
    <name type="scientific">Bactrocera dorsalis</name>
    <name type="common">Oriental fruit fly</name>
    <name type="synonym">Dacus dorsalis</name>
    <dbReference type="NCBI Taxonomy" id="27457"/>
    <lineage>
        <taxon>Eukaryota</taxon>
        <taxon>Metazoa</taxon>
        <taxon>Ecdysozoa</taxon>
        <taxon>Arthropoda</taxon>
        <taxon>Hexapoda</taxon>
        <taxon>Insecta</taxon>
        <taxon>Pterygota</taxon>
        <taxon>Neoptera</taxon>
        <taxon>Endopterygota</taxon>
        <taxon>Diptera</taxon>
        <taxon>Brachycera</taxon>
        <taxon>Muscomorpha</taxon>
        <taxon>Tephritoidea</taxon>
        <taxon>Tephritidae</taxon>
        <taxon>Bactrocera</taxon>
        <taxon>Bactrocera</taxon>
    </lineage>
</organism>
<dbReference type="RefSeq" id="XP_049310465.1">
    <property type="nucleotide sequence ID" value="XM_049454508.1"/>
</dbReference>
<reference evidence="2" key="1">
    <citation type="submission" date="2025-08" db="UniProtKB">
        <authorList>
            <consortium name="RefSeq"/>
        </authorList>
    </citation>
    <scope>IDENTIFICATION</scope>
    <source>
        <tissue evidence="2">Adult</tissue>
    </source>
</reference>
<protein>
    <submittedName>
        <fullName evidence="2">Uncharacterized protein LOC125778115</fullName>
    </submittedName>
</protein>
<evidence type="ECO:0000313" key="1">
    <source>
        <dbReference type="Proteomes" id="UP001652620"/>
    </source>
</evidence>
<dbReference type="GeneID" id="125778115"/>
<dbReference type="Proteomes" id="UP001652620">
    <property type="component" value="Chromosome 4"/>
</dbReference>
<gene>
    <name evidence="2" type="primary">LOC125778115</name>
</gene>
<evidence type="ECO:0000313" key="2">
    <source>
        <dbReference type="RefSeq" id="XP_049310465.1"/>
    </source>
</evidence>